<dbReference type="Proteomes" id="UP000296049">
    <property type="component" value="Unassembled WGS sequence"/>
</dbReference>
<dbReference type="AlphaFoldDB" id="R0L4D6"/>
<protein>
    <submittedName>
        <fullName evidence="1">Uncharacterized protein</fullName>
    </submittedName>
</protein>
<proteinExistence type="predicted"/>
<gene>
    <name evidence="1" type="ORF">Anapl_15034</name>
</gene>
<reference evidence="2" key="1">
    <citation type="journal article" date="2013" name="Nat. Genet.">
        <title>The duck genome and transcriptome provide insight into an avian influenza virus reservoir species.</title>
        <authorList>
            <person name="Huang Y."/>
            <person name="Li Y."/>
            <person name="Burt D.W."/>
            <person name="Chen H."/>
            <person name="Zhang Y."/>
            <person name="Qian W."/>
            <person name="Kim H."/>
            <person name="Gan S."/>
            <person name="Zhao Y."/>
            <person name="Li J."/>
            <person name="Yi K."/>
            <person name="Feng H."/>
            <person name="Zhu P."/>
            <person name="Li B."/>
            <person name="Liu Q."/>
            <person name="Fairley S."/>
            <person name="Magor K.E."/>
            <person name="Du Z."/>
            <person name="Hu X."/>
            <person name="Goodman L."/>
            <person name="Tafer H."/>
            <person name="Vignal A."/>
            <person name="Lee T."/>
            <person name="Kim K.W."/>
            <person name="Sheng Z."/>
            <person name="An Y."/>
            <person name="Searle S."/>
            <person name="Herrero J."/>
            <person name="Groenen M.A."/>
            <person name="Crooijmans R.P."/>
            <person name="Faraut T."/>
            <person name="Cai Q."/>
            <person name="Webster R.G."/>
            <person name="Aldridge J.R."/>
            <person name="Warren W.C."/>
            <person name="Bartschat S."/>
            <person name="Kehr S."/>
            <person name="Marz M."/>
            <person name="Stadler P.F."/>
            <person name="Smith J."/>
            <person name="Kraus R.H."/>
            <person name="Zhao Y."/>
            <person name="Ren L."/>
            <person name="Fei J."/>
            <person name="Morisson M."/>
            <person name="Kaiser P."/>
            <person name="Griffin D.K."/>
            <person name="Rao M."/>
            <person name="Pitel F."/>
            <person name="Wang J."/>
            <person name="Li N."/>
        </authorList>
    </citation>
    <scope>NUCLEOTIDE SEQUENCE [LARGE SCALE GENOMIC DNA]</scope>
</reference>
<accession>R0L4D6</accession>
<name>R0L4D6_ANAPL</name>
<keyword evidence="2" id="KW-1185">Reference proteome</keyword>
<organism evidence="1 2">
    <name type="scientific">Anas platyrhynchos</name>
    <name type="common">Mallard</name>
    <name type="synonym">Anas boschas</name>
    <dbReference type="NCBI Taxonomy" id="8839"/>
    <lineage>
        <taxon>Eukaryota</taxon>
        <taxon>Metazoa</taxon>
        <taxon>Chordata</taxon>
        <taxon>Craniata</taxon>
        <taxon>Vertebrata</taxon>
        <taxon>Euteleostomi</taxon>
        <taxon>Archelosauria</taxon>
        <taxon>Archosauria</taxon>
        <taxon>Dinosauria</taxon>
        <taxon>Saurischia</taxon>
        <taxon>Theropoda</taxon>
        <taxon>Coelurosauria</taxon>
        <taxon>Aves</taxon>
        <taxon>Neognathae</taxon>
        <taxon>Galloanserae</taxon>
        <taxon>Anseriformes</taxon>
        <taxon>Anatidae</taxon>
        <taxon>Anatinae</taxon>
        <taxon>Anas</taxon>
    </lineage>
</organism>
<evidence type="ECO:0000313" key="2">
    <source>
        <dbReference type="Proteomes" id="UP000296049"/>
    </source>
</evidence>
<sequence>MKGEEETAANWGLSSCVQAVETFIVDEIGKTYELLIMACKLSEELQKSSMFAHFLMLLGTSVYEISKILKSTS</sequence>
<evidence type="ECO:0000313" key="1">
    <source>
        <dbReference type="EMBL" id="EOA95142.1"/>
    </source>
</evidence>
<dbReference type="EMBL" id="KB744429">
    <property type="protein sequence ID" value="EOA95142.1"/>
    <property type="molecule type" value="Genomic_DNA"/>
</dbReference>